<evidence type="ECO:0000256" key="1">
    <source>
        <dbReference type="SAM" id="MobiDB-lite"/>
    </source>
</evidence>
<proteinExistence type="predicted"/>
<reference evidence="2" key="1">
    <citation type="journal article" date="2022" name="Front. Genet.">
        <title>Chromosome-Scale Assembly of the Dendrobium nobile Genome Provides Insights Into the Molecular Mechanism of the Biosynthesis of the Medicinal Active Ingredient of Dendrobium.</title>
        <authorList>
            <person name="Xu Q."/>
            <person name="Niu S.-C."/>
            <person name="Li K.-L."/>
            <person name="Zheng P.-J."/>
            <person name="Zhang X.-J."/>
            <person name="Jia Y."/>
            <person name="Liu Y."/>
            <person name="Niu Y.-X."/>
            <person name="Yu L.-H."/>
            <person name="Chen D.-F."/>
            <person name="Zhang G.-Q."/>
        </authorList>
    </citation>
    <scope>NUCLEOTIDE SEQUENCE</scope>
    <source>
        <tissue evidence="2">Leaf</tissue>
    </source>
</reference>
<keyword evidence="3" id="KW-1185">Reference proteome</keyword>
<dbReference type="EMBL" id="JAGYWB010000054">
    <property type="protein sequence ID" value="KAI0485895.1"/>
    <property type="molecule type" value="Genomic_DNA"/>
</dbReference>
<feature type="region of interest" description="Disordered" evidence="1">
    <location>
        <begin position="1"/>
        <end position="54"/>
    </location>
</feature>
<protein>
    <submittedName>
        <fullName evidence="2">Uncharacterized protein</fullName>
    </submittedName>
</protein>
<comment type="caution">
    <text evidence="2">The sequence shown here is derived from an EMBL/GenBank/DDBJ whole genome shotgun (WGS) entry which is preliminary data.</text>
</comment>
<organism evidence="2 3">
    <name type="scientific">Dendrobium nobile</name>
    <name type="common">Orchid</name>
    <dbReference type="NCBI Taxonomy" id="94219"/>
    <lineage>
        <taxon>Eukaryota</taxon>
        <taxon>Viridiplantae</taxon>
        <taxon>Streptophyta</taxon>
        <taxon>Embryophyta</taxon>
        <taxon>Tracheophyta</taxon>
        <taxon>Spermatophyta</taxon>
        <taxon>Magnoliopsida</taxon>
        <taxon>Liliopsida</taxon>
        <taxon>Asparagales</taxon>
        <taxon>Orchidaceae</taxon>
        <taxon>Epidendroideae</taxon>
        <taxon>Malaxideae</taxon>
        <taxon>Dendrobiinae</taxon>
        <taxon>Dendrobium</taxon>
    </lineage>
</organism>
<dbReference type="Proteomes" id="UP000829196">
    <property type="component" value="Unassembled WGS sequence"/>
</dbReference>
<sequence length="54" mass="5364">MGGSLLSGRSSTTGKNPASGRNPETDGSPVSGRNPTTDRCLASVGGRAESDVSQ</sequence>
<evidence type="ECO:0000313" key="3">
    <source>
        <dbReference type="Proteomes" id="UP000829196"/>
    </source>
</evidence>
<feature type="compositionally biased region" description="Low complexity" evidence="1">
    <location>
        <begin position="1"/>
        <end position="14"/>
    </location>
</feature>
<dbReference type="AlphaFoldDB" id="A0A8T3A0D4"/>
<gene>
    <name evidence="2" type="ORF">KFK09_029446</name>
</gene>
<evidence type="ECO:0000313" key="2">
    <source>
        <dbReference type="EMBL" id="KAI0485895.1"/>
    </source>
</evidence>
<name>A0A8T3A0D4_DENNO</name>
<accession>A0A8T3A0D4</accession>